<reference evidence="9" key="1">
    <citation type="submission" date="2013-07" db="EMBL/GenBank/DDBJ databases">
        <title>The genome of Eucalyptus grandis.</title>
        <authorList>
            <person name="Schmutz J."/>
            <person name="Hayes R."/>
            <person name="Myburg A."/>
            <person name="Tuskan G."/>
            <person name="Grattapaglia D."/>
            <person name="Rokhsar D.S."/>
        </authorList>
    </citation>
    <scope>NUCLEOTIDE SEQUENCE</scope>
    <source>
        <tissue evidence="9">Leaf extractions</tissue>
    </source>
</reference>
<comment type="subcellular location">
    <subcellularLocation>
        <location evidence="1">Membrane</location>
        <topology evidence="1">Single-pass type II membrane protein</topology>
    </subcellularLocation>
</comment>
<dbReference type="Pfam" id="PF00106">
    <property type="entry name" value="adh_short"/>
    <property type="match status" value="1"/>
</dbReference>
<dbReference type="GO" id="GO:0016491">
    <property type="term" value="F:oxidoreductase activity"/>
    <property type="evidence" value="ECO:0000318"/>
    <property type="project" value="GO_Central"/>
</dbReference>
<dbReference type="PANTHER" id="PTHR43391">
    <property type="entry name" value="RETINOL DEHYDROGENASE-RELATED"/>
    <property type="match status" value="1"/>
</dbReference>
<dbReference type="Gramene" id="KCW49097">
    <property type="protein sequence ID" value="KCW49097"/>
    <property type="gene ID" value="EUGRSUZ_K02702"/>
</dbReference>
<evidence type="ECO:0000256" key="3">
    <source>
        <dbReference type="ARBA" id="ARBA00022857"/>
    </source>
</evidence>
<dbReference type="AlphaFoldDB" id="A0A059A4R4"/>
<keyword evidence="8" id="KW-0812">Transmembrane</keyword>
<evidence type="ECO:0000256" key="7">
    <source>
        <dbReference type="RuleBase" id="RU000363"/>
    </source>
</evidence>
<dbReference type="InterPro" id="IPR002347">
    <property type="entry name" value="SDR_fam"/>
</dbReference>
<evidence type="ECO:0000256" key="4">
    <source>
        <dbReference type="ARBA" id="ARBA00022955"/>
    </source>
</evidence>
<dbReference type="eggNOG" id="KOG1205">
    <property type="taxonomic scope" value="Eukaryota"/>
</dbReference>
<keyword evidence="4" id="KW-0444">Lipid biosynthesis</keyword>
<evidence type="ECO:0000256" key="8">
    <source>
        <dbReference type="SAM" id="Phobius"/>
    </source>
</evidence>
<dbReference type="PRINTS" id="PR00080">
    <property type="entry name" value="SDRFAMILY"/>
</dbReference>
<name>A0A059A4R4_EUCGR</name>
<keyword evidence="8" id="KW-1133">Transmembrane helix</keyword>
<dbReference type="InterPro" id="IPR020904">
    <property type="entry name" value="Sc_DH/Rdtase_CS"/>
</dbReference>
<dbReference type="KEGG" id="egr:104426137"/>
<feature type="transmembrane region" description="Helical" evidence="8">
    <location>
        <begin position="12"/>
        <end position="33"/>
    </location>
</feature>
<dbReference type="InParanoid" id="A0A059A4R4"/>
<dbReference type="PROSITE" id="PS00061">
    <property type="entry name" value="ADH_SHORT"/>
    <property type="match status" value="1"/>
</dbReference>
<keyword evidence="6" id="KW-0560">Oxidoreductase</keyword>
<evidence type="ECO:0000256" key="6">
    <source>
        <dbReference type="ARBA" id="ARBA00023002"/>
    </source>
</evidence>
<dbReference type="SUPFAM" id="SSF51735">
    <property type="entry name" value="NAD(P)-binding Rossmann-fold domains"/>
    <property type="match status" value="1"/>
</dbReference>
<comment type="similarity">
    <text evidence="2 7">Belongs to the short-chain dehydrogenases/reductases (SDR) family.</text>
</comment>
<organism evidence="9">
    <name type="scientific">Eucalyptus grandis</name>
    <name type="common">Flooded gum</name>
    <dbReference type="NCBI Taxonomy" id="71139"/>
    <lineage>
        <taxon>Eukaryota</taxon>
        <taxon>Viridiplantae</taxon>
        <taxon>Streptophyta</taxon>
        <taxon>Embryophyta</taxon>
        <taxon>Tracheophyta</taxon>
        <taxon>Spermatophyta</taxon>
        <taxon>Magnoliopsida</taxon>
        <taxon>eudicotyledons</taxon>
        <taxon>Gunneridae</taxon>
        <taxon>Pentapetalae</taxon>
        <taxon>rosids</taxon>
        <taxon>malvids</taxon>
        <taxon>Myrtales</taxon>
        <taxon>Myrtaceae</taxon>
        <taxon>Myrtoideae</taxon>
        <taxon>Eucalypteae</taxon>
        <taxon>Eucalyptus</taxon>
    </lineage>
</organism>
<dbReference type="PANTHER" id="PTHR43391:SF69">
    <property type="entry name" value="11-BETA-HYDROXYSTEROID DEHYDROGENASE-LIKE 6"/>
    <property type="match status" value="1"/>
</dbReference>
<protein>
    <submittedName>
        <fullName evidence="9">Uncharacterized protein</fullName>
    </submittedName>
</protein>
<dbReference type="InterPro" id="IPR036291">
    <property type="entry name" value="NAD(P)-bd_dom_sf"/>
</dbReference>
<evidence type="ECO:0000256" key="2">
    <source>
        <dbReference type="ARBA" id="ARBA00006484"/>
    </source>
</evidence>
<keyword evidence="4" id="KW-0752">Steroid biosynthesis</keyword>
<dbReference type="OMA" id="SMEDMTF"/>
<dbReference type="GO" id="GO:0016020">
    <property type="term" value="C:membrane"/>
    <property type="evidence" value="ECO:0007669"/>
    <property type="project" value="UniProtKB-SubCell"/>
</dbReference>
<dbReference type="Gene3D" id="3.40.50.720">
    <property type="entry name" value="NAD(P)-binding Rossmann-like Domain"/>
    <property type="match status" value="1"/>
</dbReference>
<keyword evidence="5" id="KW-0735">Signal-anchor</keyword>
<sequence length="312" mass="34831">MDLIHKIFNLLLPPLAILALLSWLPLHVVFVFLRLIKRCFVSMEDDVAGKVVLITGAASGIGEQIAYEYARRGACLALVDIREEGLGVVAEKARLLGSPDAITIGADVSDDHHSQRFVHQTVNHFGRLDHLVNNAGIAKLGLFEDLSHISDYTRIMDVNFWGTVYGTSYAIPHLKKSKGKIAVIASCAGWYPVPRLCFYNASKAAVISFYETLRTEIGDSVGITIVTPGVIESEMTMPRHIPKSKSRSILLESTERAARAIVRSTCRGDMYLTEPFWMSVLYPWKVLFPQVTEWCNRWICFTMSRASRSARA</sequence>
<dbReference type="GO" id="GO:0006694">
    <property type="term" value="P:steroid biosynthetic process"/>
    <property type="evidence" value="ECO:0007669"/>
    <property type="project" value="UniProtKB-KW"/>
</dbReference>
<evidence type="ECO:0000256" key="5">
    <source>
        <dbReference type="ARBA" id="ARBA00022968"/>
    </source>
</evidence>
<dbReference type="GO" id="GO:0005829">
    <property type="term" value="C:cytosol"/>
    <property type="evidence" value="ECO:0000318"/>
    <property type="project" value="GO_Central"/>
</dbReference>
<proteinExistence type="inferred from homology"/>
<keyword evidence="8" id="KW-0472">Membrane</keyword>
<dbReference type="STRING" id="71139.A0A059A4R4"/>
<gene>
    <name evidence="9" type="ORF">EUGRSUZ_K02702</name>
</gene>
<dbReference type="PRINTS" id="PR00081">
    <property type="entry name" value="GDHRDH"/>
</dbReference>
<evidence type="ECO:0000256" key="1">
    <source>
        <dbReference type="ARBA" id="ARBA00004606"/>
    </source>
</evidence>
<accession>A0A059A4R4</accession>
<dbReference type="OrthoDB" id="47007at2759"/>
<keyword evidence="4" id="KW-0443">Lipid metabolism</keyword>
<evidence type="ECO:0000313" key="9">
    <source>
        <dbReference type="EMBL" id="KCW49097.1"/>
    </source>
</evidence>
<dbReference type="EMBL" id="KK198763">
    <property type="protein sequence ID" value="KCW49097.1"/>
    <property type="molecule type" value="Genomic_DNA"/>
</dbReference>
<keyword evidence="3" id="KW-0521">NADP</keyword>